<reference evidence="2 3" key="1">
    <citation type="submission" date="2017-12" db="EMBL/GenBank/DDBJ databases">
        <title>Characterization of six clinical isolates of Enterochimera gen. nov., a novel genus of the Yersiniaciae family and the three species Enterochimera arupensis sp. nov., Enterochimera coloradensis sp. nov, and Enterochimera californica sp. nov.</title>
        <authorList>
            <person name="Rossi A."/>
            <person name="Fisher M."/>
        </authorList>
    </citation>
    <scope>NUCLEOTIDE SEQUENCE [LARGE SCALE GENOMIC DNA]</scope>
    <source>
        <strain evidence="3">2015-Iso6</strain>
    </source>
</reference>
<comment type="caution">
    <text evidence="2">The sequence shown here is derived from an EMBL/GenBank/DDBJ whole genome shotgun (WGS) entry which is preliminary data.</text>
</comment>
<evidence type="ECO:0000256" key="1">
    <source>
        <dbReference type="SAM" id="Phobius"/>
    </source>
</evidence>
<keyword evidence="1" id="KW-1133">Transmembrane helix</keyword>
<accession>A0A2N5E2V7</accession>
<gene>
    <name evidence="2" type="ORF">CYR55_14115</name>
</gene>
<dbReference type="AlphaFoldDB" id="A0A2N5E2V7"/>
<dbReference type="RefSeq" id="WP_101816832.1">
    <property type="nucleotide sequence ID" value="NZ_PJZF01000012.1"/>
</dbReference>
<keyword evidence="1" id="KW-0812">Transmembrane</keyword>
<evidence type="ECO:0000313" key="2">
    <source>
        <dbReference type="EMBL" id="PLR35035.1"/>
    </source>
</evidence>
<protein>
    <submittedName>
        <fullName evidence="2">Uncharacterized protein</fullName>
    </submittedName>
</protein>
<feature type="transmembrane region" description="Helical" evidence="1">
    <location>
        <begin position="171"/>
        <end position="192"/>
    </location>
</feature>
<name>A0A2N5E2V7_9GAMM</name>
<organism evidence="2 3">
    <name type="scientific">Chimaeribacter californicus</name>
    <dbReference type="NCBI Taxonomy" id="2060067"/>
    <lineage>
        <taxon>Bacteria</taxon>
        <taxon>Pseudomonadati</taxon>
        <taxon>Pseudomonadota</taxon>
        <taxon>Gammaproteobacteria</taxon>
        <taxon>Enterobacterales</taxon>
        <taxon>Yersiniaceae</taxon>
        <taxon>Chimaeribacter</taxon>
    </lineage>
</organism>
<feature type="transmembrane region" description="Helical" evidence="1">
    <location>
        <begin position="138"/>
        <end position="165"/>
    </location>
</feature>
<keyword evidence="1" id="KW-0472">Membrane</keyword>
<dbReference type="OrthoDB" id="9922124at2"/>
<dbReference type="EMBL" id="PJZF01000012">
    <property type="protein sequence ID" value="PLR35035.1"/>
    <property type="molecule type" value="Genomic_DNA"/>
</dbReference>
<proteinExistence type="predicted"/>
<sequence length="216" mass="24723">MEKLIERLLSGELTFENISISILALTFLLWICKRLAESPRGAIEFIDYLQNRRISKLTQAIQSFETSAAHKELLQKELTILSNKKLTGIINAKVQEDLIKILNNEHPNLPIKYFQAYSGRIHKNDQGKLSFRETWDVWVFECFFVRVIATCVILCFSSLSFLAIVSPKIPYNTYPVFLGISILGVLFGVAIWRSSTSRKKIEDLKTTLDKYNSSIA</sequence>
<keyword evidence="3" id="KW-1185">Reference proteome</keyword>
<evidence type="ECO:0000313" key="3">
    <source>
        <dbReference type="Proteomes" id="UP000234240"/>
    </source>
</evidence>
<feature type="transmembrane region" description="Helical" evidence="1">
    <location>
        <begin position="13"/>
        <end position="32"/>
    </location>
</feature>
<dbReference type="Proteomes" id="UP000234240">
    <property type="component" value="Unassembled WGS sequence"/>
</dbReference>